<organism evidence="10 11">
    <name type="scientific">Ascobolus immersus RN42</name>
    <dbReference type="NCBI Taxonomy" id="1160509"/>
    <lineage>
        <taxon>Eukaryota</taxon>
        <taxon>Fungi</taxon>
        <taxon>Dikarya</taxon>
        <taxon>Ascomycota</taxon>
        <taxon>Pezizomycotina</taxon>
        <taxon>Pezizomycetes</taxon>
        <taxon>Pezizales</taxon>
        <taxon>Ascobolaceae</taxon>
        <taxon>Ascobolus</taxon>
    </lineage>
</organism>
<dbReference type="SMART" id="SM00734">
    <property type="entry name" value="ZnF_Rad18"/>
    <property type="match status" value="1"/>
</dbReference>
<feature type="region of interest" description="Disordered" evidence="8">
    <location>
        <begin position="540"/>
        <end position="560"/>
    </location>
</feature>
<dbReference type="InterPro" id="IPR011011">
    <property type="entry name" value="Znf_FYVE_PHD"/>
</dbReference>
<dbReference type="InterPro" id="IPR013083">
    <property type="entry name" value="Znf_RING/FYVE/PHD"/>
</dbReference>
<dbReference type="Gene3D" id="3.30.40.10">
    <property type="entry name" value="Zinc/RING finger domain, C3HC4 (zinc finger)"/>
    <property type="match status" value="2"/>
</dbReference>
<dbReference type="PANTHER" id="PTHR23164">
    <property type="entry name" value="EARLY ENDOSOME ANTIGEN 1"/>
    <property type="match status" value="1"/>
</dbReference>
<keyword evidence="1" id="KW-0479">Metal-binding</keyword>
<dbReference type="SMART" id="SM00064">
    <property type="entry name" value="FYVE"/>
    <property type="match status" value="2"/>
</dbReference>
<keyword evidence="4" id="KW-0862">Zinc</keyword>
<evidence type="ECO:0000259" key="9">
    <source>
        <dbReference type="PROSITE" id="PS50178"/>
    </source>
</evidence>
<dbReference type="SUPFAM" id="SSF140125">
    <property type="entry name" value="Rabenosyn-5 Rab-binding domain-like"/>
    <property type="match status" value="1"/>
</dbReference>
<dbReference type="AlphaFoldDB" id="A0A3N4IPK2"/>
<dbReference type="GO" id="GO:0003677">
    <property type="term" value="F:DNA binding"/>
    <property type="evidence" value="ECO:0007669"/>
    <property type="project" value="InterPro"/>
</dbReference>
<feature type="domain" description="FYVE-type" evidence="9">
    <location>
        <begin position="206"/>
        <end position="262"/>
    </location>
</feature>
<keyword evidence="2" id="KW-0227">DNA damage</keyword>
<feature type="compositionally biased region" description="Low complexity" evidence="8">
    <location>
        <begin position="60"/>
        <end position="70"/>
    </location>
</feature>
<dbReference type="Pfam" id="PF01363">
    <property type="entry name" value="FYVE"/>
    <property type="match status" value="2"/>
</dbReference>
<keyword evidence="7" id="KW-0175">Coiled coil</keyword>
<dbReference type="SUPFAM" id="SSF57903">
    <property type="entry name" value="FYVE/PHD zinc finger"/>
    <property type="match status" value="2"/>
</dbReference>
<keyword evidence="3 6" id="KW-0863">Zinc-finger</keyword>
<dbReference type="InterPro" id="IPR036531">
    <property type="entry name" value="Rbsn_Rab-bd_sf"/>
</dbReference>
<dbReference type="InterPro" id="IPR017455">
    <property type="entry name" value="Znf_FYVE-rel"/>
</dbReference>
<dbReference type="InterPro" id="IPR006642">
    <property type="entry name" value="Rad18_UBZ4"/>
</dbReference>
<reference evidence="10 11" key="1">
    <citation type="journal article" date="2018" name="Nat. Ecol. Evol.">
        <title>Pezizomycetes genomes reveal the molecular basis of ectomycorrhizal truffle lifestyle.</title>
        <authorList>
            <person name="Murat C."/>
            <person name="Payen T."/>
            <person name="Noel B."/>
            <person name="Kuo A."/>
            <person name="Morin E."/>
            <person name="Chen J."/>
            <person name="Kohler A."/>
            <person name="Krizsan K."/>
            <person name="Balestrini R."/>
            <person name="Da Silva C."/>
            <person name="Montanini B."/>
            <person name="Hainaut M."/>
            <person name="Levati E."/>
            <person name="Barry K.W."/>
            <person name="Belfiori B."/>
            <person name="Cichocki N."/>
            <person name="Clum A."/>
            <person name="Dockter R.B."/>
            <person name="Fauchery L."/>
            <person name="Guy J."/>
            <person name="Iotti M."/>
            <person name="Le Tacon F."/>
            <person name="Lindquist E.A."/>
            <person name="Lipzen A."/>
            <person name="Malagnac F."/>
            <person name="Mello A."/>
            <person name="Molinier V."/>
            <person name="Miyauchi S."/>
            <person name="Poulain J."/>
            <person name="Riccioni C."/>
            <person name="Rubini A."/>
            <person name="Sitrit Y."/>
            <person name="Splivallo R."/>
            <person name="Traeger S."/>
            <person name="Wang M."/>
            <person name="Zifcakova L."/>
            <person name="Wipf D."/>
            <person name="Zambonelli A."/>
            <person name="Paolocci F."/>
            <person name="Nowrousian M."/>
            <person name="Ottonello S."/>
            <person name="Baldrian P."/>
            <person name="Spatafora J.W."/>
            <person name="Henrissat B."/>
            <person name="Nagy L.G."/>
            <person name="Aury J.M."/>
            <person name="Wincker P."/>
            <person name="Grigoriev I.V."/>
            <person name="Bonfante P."/>
            <person name="Martin F.M."/>
        </authorList>
    </citation>
    <scope>NUCLEOTIDE SEQUENCE [LARGE SCALE GENOMIC DNA]</scope>
    <source>
        <strain evidence="10 11">RN42</strain>
    </source>
</reference>
<evidence type="ECO:0000256" key="1">
    <source>
        <dbReference type="ARBA" id="ARBA00022723"/>
    </source>
</evidence>
<dbReference type="InterPro" id="IPR021565">
    <property type="entry name" value="Rbsn_Rab-bd"/>
</dbReference>
<dbReference type="PROSITE" id="PS00028">
    <property type="entry name" value="ZINC_FINGER_C2H2_1"/>
    <property type="match status" value="1"/>
</dbReference>
<keyword evidence="11" id="KW-1185">Reference proteome</keyword>
<feature type="compositionally biased region" description="Low complexity" evidence="8">
    <location>
        <begin position="544"/>
        <end position="555"/>
    </location>
</feature>
<dbReference type="EMBL" id="ML119645">
    <property type="protein sequence ID" value="RPA88112.1"/>
    <property type="molecule type" value="Genomic_DNA"/>
</dbReference>
<keyword evidence="5" id="KW-0234">DNA repair</keyword>
<evidence type="ECO:0000256" key="2">
    <source>
        <dbReference type="ARBA" id="ARBA00022763"/>
    </source>
</evidence>
<dbReference type="PANTHER" id="PTHR23164:SF30">
    <property type="entry name" value="EARLY ENDOSOME ANTIGEN 1"/>
    <property type="match status" value="1"/>
</dbReference>
<feature type="region of interest" description="Disordered" evidence="8">
    <location>
        <begin position="1"/>
        <end position="70"/>
    </location>
</feature>
<name>A0A3N4IPK2_ASCIM</name>
<dbReference type="STRING" id="1160509.A0A3N4IPK2"/>
<dbReference type="InterPro" id="IPR013087">
    <property type="entry name" value="Znf_C2H2_type"/>
</dbReference>
<protein>
    <recommendedName>
        <fullName evidence="9">FYVE-type domain-containing protein</fullName>
    </recommendedName>
</protein>
<dbReference type="GO" id="GO:0006281">
    <property type="term" value="P:DNA repair"/>
    <property type="evidence" value="ECO:0007669"/>
    <property type="project" value="UniProtKB-KW"/>
</dbReference>
<dbReference type="OrthoDB" id="166134at2759"/>
<feature type="coiled-coil region" evidence="7">
    <location>
        <begin position="600"/>
        <end position="634"/>
    </location>
</feature>
<dbReference type="CDD" id="cd15761">
    <property type="entry name" value="FYVE1_Vac1p_like"/>
    <property type="match status" value="1"/>
</dbReference>
<evidence type="ECO:0000313" key="11">
    <source>
        <dbReference type="Proteomes" id="UP000275078"/>
    </source>
</evidence>
<dbReference type="Gene3D" id="4.10.860.20">
    <property type="entry name" value="Rabenosyn, Rab binding domain"/>
    <property type="match status" value="1"/>
</dbReference>
<evidence type="ECO:0000256" key="6">
    <source>
        <dbReference type="PROSITE-ProRule" id="PRU00091"/>
    </source>
</evidence>
<dbReference type="CDD" id="cd15737">
    <property type="entry name" value="FYVE2_Vac1p_like"/>
    <property type="match status" value="1"/>
</dbReference>
<evidence type="ECO:0000256" key="4">
    <source>
        <dbReference type="ARBA" id="ARBA00022833"/>
    </source>
</evidence>
<dbReference type="InterPro" id="IPR000306">
    <property type="entry name" value="Znf_FYVE"/>
</dbReference>
<dbReference type="SMART" id="SM00355">
    <property type="entry name" value="ZnF_C2H2"/>
    <property type="match status" value="3"/>
</dbReference>
<proteinExistence type="predicted"/>
<accession>A0A3N4IPK2</accession>
<evidence type="ECO:0000256" key="7">
    <source>
        <dbReference type="SAM" id="Coils"/>
    </source>
</evidence>
<sequence length="635" mass="71228">MNRPQQKPLPSIPSSSATQRGINNPAASTSTFTRPRPGGGRVLGTAVPKRTVVSKTRDLSPSPSTASFTSTYSQENGFVAPSSNGTSPSLVCPICNEEMVTLLQLNRHLDDLHREVEEEEKDDVISWFAKRMKRAKEFQPVAVLNQKLKGLEVFEPNNSNSIFAGPSGSSTAAARPLSVTPDPDEIVTRAHWQRATNDDYCLEPSCRKPLGVINGSVNCRKCGKLFCSEHTMYQIKLSRSAQHEPVRGVWCRVCETCYKSRDGYNDHQGLTRDHTKDFAAIRRRTVDRQYLEITRLEKRLTKLTQLLANPPPPEGNSFLRSVSVLRNQRRVLEQSVVPWEDDTKVPQCPYCNQTFSQLALRKHHCRLCGKVVCGDLRTGCSTEVGLNVAAMSPSLSEKPLEQVSLDVRICKECKGVVFCKRDFLEELRRRPAVVRQYDTLYQFQMGIKTMMPRFQKLLTTLQSSQGSPSPAQLAEAARIRKKLLDTFAQYDAAAKRIRDLPTDSPTYAHLQKAVHLAASNFLHLNMLPLKSLPRILKANSKRPSGLSTMSSSSTLDDNVSQADSMASSAYEIEEKQLKEQQMLLEEQKFWVSGMLEDARKKRKFDEISALQQNVEELDAEIEKVKAAIDRLEMGA</sequence>
<dbReference type="Proteomes" id="UP000275078">
    <property type="component" value="Unassembled WGS sequence"/>
</dbReference>
<gene>
    <name evidence="10" type="ORF">BJ508DRAFT_410001</name>
</gene>
<feature type="domain" description="FYVE-type" evidence="9">
    <location>
        <begin position="342"/>
        <end position="413"/>
    </location>
</feature>
<evidence type="ECO:0000313" key="10">
    <source>
        <dbReference type="EMBL" id="RPA88112.1"/>
    </source>
</evidence>
<feature type="compositionally biased region" description="Polar residues" evidence="8">
    <location>
        <begin position="12"/>
        <end position="33"/>
    </location>
</feature>
<dbReference type="Pfam" id="PF11464">
    <property type="entry name" value="Rbsn"/>
    <property type="match status" value="1"/>
</dbReference>
<evidence type="ECO:0000256" key="5">
    <source>
        <dbReference type="ARBA" id="ARBA00023204"/>
    </source>
</evidence>
<dbReference type="PROSITE" id="PS50178">
    <property type="entry name" value="ZF_FYVE"/>
    <property type="match status" value="2"/>
</dbReference>
<dbReference type="GO" id="GO:0008270">
    <property type="term" value="F:zinc ion binding"/>
    <property type="evidence" value="ECO:0007669"/>
    <property type="project" value="UniProtKB-KW"/>
</dbReference>
<evidence type="ECO:0000256" key="8">
    <source>
        <dbReference type="SAM" id="MobiDB-lite"/>
    </source>
</evidence>
<evidence type="ECO:0000256" key="3">
    <source>
        <dbReference type="ARBA" id="ARBA00022771"/>
    </source>
</evidence>